<evidence type="ECO:0000313" key="3">
    <source>
        <dbReference type="Proteomes" id="UP000887458"/>
    </source>
</evidence>
<reference evidence="2 3" key="2">
    <citation type="journal article" date="2022" name="Mol. Biol. Evol.">
        <title>Comparative Genomics Reveals Insights into the Divergent Evolution of Astigmatic Mites and Household Pest Adaptations.</title>
        <authorList>
            <person name="Xiong Q."/>
            <person name="Wan A.T."/>
            <person name="Liu X."/>
            <person name="Fung C.S."/>
            <person name="Xiao X."/>
            <person name="Malainual N."/>
            <person name="Hou J."/>
            <person name="Wang L."/>
            <person name="Wang M."/>
            <person name="Yang K.Y."/>
            <person name="Cui Y."/>
            <person name="Leung E.L."/>
            <person name="Nong W."/>
            <person name="Shin S.K."/>
            <person name="Au S.W."/>
            <person name="Jeong K.Y."/>
            <person name="Chew F.T."/>
            <person name="Hui J.H."/>
            <person name="Leung T.F."/>
            <person name="Tungtrongchitr A."/>
            <person name="Zhong N."/>
            <person name="Liu Z."/>
            <person name="Tsui S.K."/>
        </authorList>
    </citation>
    <scope>NUCLEOTIDE SEQUENCE [LARGE SCALE GENOMIC DNA]</scope>
    <source>
        <strain evidence="2">Derp</strain>
    </source>
</reference>
<evidence type="ECO:0000256" key="1">
    <source>
        <dbReference type="SAM" id="SignalP"/>
    </source>
</evidence>
<dbReference type="EMBL" id="NJHN03000032">
    <property type="protein sequence ID" value="KAH9423446.1"/>
    <property type="molecule type" value="Genomic_DNA"/>
</dbReference>
<feature type="chain" id="PRO_5046380815" evidence="1">
    <location>
        <begin position="23"/>
        <end position="158"/>
    </location>
</feature>
<feature type="signal peptide" evidence="1">
    <location>
        <begin position="1"/>
        <end position="22"/>
    </location>
</feature>
<comment type="caution">
    <text evidence="2">The sequence shown here is derived from an EMBL/GenBank/DDBJ whole genome shotgun (WGS) entry which is preliminary data.</text>
</comment>
<evidence type="ECO:0000313" key="2">
    <source>
        <dbReference type="EMBL" id="KAH9423446.1"/>
    </source>
</evidence>
<sequence>MLLLIRPFAIIILLSLVLLSSSEDFDSIHSSSSLPSLLFIDDLSFESSTTFVVVVLDIDFVVDDVDRCLFGEEKFLCPLVDVLFDDDRCPLPPPPDRPLIFEDLEFITVAIGGGGGGQYGPRFPVIDVAGEWLKGGGGGGTTVGKTATGCACCDGIIV</sequence>
<gene>
    <name evidence="2" type="ORF">DERP_003725</name>
</gene>
<name>A0ABQ8JMA7_DERPT</name>
<organism evidence="2 3">
    <name type="scientific">Dermatophagoides pteronyssinus</name>
    <name type="common">European house dust mite</name>
    <dbReference type="NCBI Taxonomy" id="6956"/>
    <lineage>
        <taxon>Eukaryota</taxon>
        <taxon>Metazoa</taxon>
        <taxon>Ecdysozoa</taxon>
        <taxon>Arthropoda</taxon>
        <taxon>Chelicerata</taxon>
        <taxon>Arachnida</taxon>
        <taxon>Acari</taxon>
        <taxon>Acariformes</taxon>
        <taxon>Sarcoptiformes</taxon>
        <taxon>Astigmata</taxon>
        <taxon>Psoroptidia</taxon>
        <taxon>Analgoidea</taxon>
        <taxon>Pyroglyphidae</taxon>
        <taxon>Dermatophagoidinae</taxon>
        <taxon>Dermatophagoides</taxon>
    </lineage>
</organism>
<accession>A0ABQ8JMA7</accession>
<proteinExistence type="predicted"/>
<keyword evidence="3" id="KW-1185">Reference proteome</keyword>
<dbReference type="Proteomes" id="UP000887458">
    <property type="component" value="Unassembled WGS sequence"/>
</dbReference>
<protein>
    <submittedName>
        <fullName evidence="2">Uncharacterized protein</fullName>
    </submittedName>
</protein>
<reference evidence="2 3" key="1">
    <citation type="journal article" date="2018" name="J. Allergy Clin. Immunol.">
        <title>High-quality assembly of Dermatophagoides pteronyssinus genome and transcriptome reveals a wide range of novel allergens.</title>
        <authorList>
            <person name="Liu X.Y."/>
            <person name="Yang K.Y."/>
            <person name="Wang M.Q."/>
            <person name="Kwok J.S."/>
            <person name="Zeng X."/>
            <person name="Yang Z."/>
            <person name="Xiao X.J."/>
            <person name="Lau C.P."/>
            <person name="Li Y."/>
            <person name="Huang Z.M."/>
            <person name="Ba J.G."/>
            <person name="Yim A.K."/>
            <person name="Ouyang C.Y."/>
            <person name="Ngai S.M."/>
            <person name="Chan T.F."/>
            <person name="Leung E.L."/>
            <person name="Liu L."/>
            <person name="Liu Z.G."/>
            <person name="Tsui S.K."/>
        </authorList>
    </citation>
    <scope>NUCLEOTIDE SEQUENCE [LARGE SCALE GENOMIC DNA]</scope>
    <source>
        <strain evidence="2">Derp</strain>
    </source>
</reference>
<keyword evidence="1" id="KW-0732">Signal</keyword>